<protein>
    <recommendedName>
        <fullName evidence="3">ArsR family transcriptional regulator</fullName>
    </recommendedName>
</protein>
<dbReference type="HOGENOM" id="CLU_3268710_0_0_11"/>
<evidence type="ECO:0008006" key="3">
    <source>
        <dbReference type="Google" id="ProtNLM"/>
    </source>
</evidence>
<dbReference type="AlphaFoldDB" id="C4LLU5"/>
<keyword evidence="2" id="KW-1185">Reference proteome</keyword>
<reference evidence="1 2" key="1">
    <citation type="journal article" date="2008" name="J. Biotechnol.">
        <title>Ultrafast pyrosequencing of Corynebacterium kroppenstedtii DSM44385 revealed insights into the physiology of a lipophilic corynebacterium that lacks mycolic acids.</title>
        <authorList>
            <person name="Tauch A."/>
            <person name="Schneider J."/>
            <person name="Szczepanowski R."/>
            <person name="Tilker A."/>
            <person name="Viehoever P."/>
            <person name="Gartemann K.-H."/>
            <person name="Arnold W."/>
            <person name="Blom J."/>
            <person name="Brinkrolf K."/>
            <person name="Brune I."/>
            <person name="Goetker S."/>
            <person name="Weisshaar B."/>
            <person name="Goesmann A."/>
            <person name="Droege M."/>
            <person name="Puehler A."/>
        </authorList>
    </citation>
    <scope>NUCLEOTIDE SEQUENCE [LARGE SCALE GENOMIC DNA]</scope>
    <source>
        <strain evidence="2">DSM 44385 / JCM 11950 / CIP 105744 / CCUG 35717</strain>
    </source>
</reference>
<accession>C4LLU5</accession>
<evidence type="ECO:0000313" key="1">
    <source>
        <dbReference type="EMBL" id="ACR16850.1"/>
    </source>
</evidence>
<evidence type="ECO:0000313" key="2">
    <source>
        <dbReference type="Proteomes" id="UP000001473"/>
    </source>
</evidence>
<dbReference type="Proteomes" id="UP000001473">
    <property type="component" value="Chromosome"/>
</dbReference>
<sequence length="41" mass="4774">MHHILRYGWVKRIKETRAVRLTDSGRATLAHAGIRLEDTPF</sequence>
<gene>
    <name evidence="1" type="ordered locus">ckrop_0053</name>
</gene>
<name>C4LLU5_CORK4</name>
<proteinExistence type="predicted"/>
<dbReference type="EMBL" id="CP001620">
    <property type="protein sequence ID" value="ACR16850.1"/>
    <property type="molecule type" value="Genomic_DNA"/>
</dbReference>
<dbReference type="KEGG" id="ckp:ckrop_0053"/>
<organism evidence="1 2">
    <name type="scientific">Corynebacterium kroppenstedtii (strain DSM 44385 / JCM 11950 / CIP 105744 / CCUG 35717)</name>
    <dbReference type="NCBI Taxonomy" id="645127"/>
    <lineage>
        <taxon>Bacteria</taxon>
        <taxon>Bacillati</taxon>
        <taxon>Actinomycetota</taxon>
        <taxon>Actinomycetes</taxon>
        <taxon>Mycobacteriales</taxon>
        <taxon>Corynebacteriaceae</taxon>
        <taxon>Corynebacterium</taxon>
    </lineage>
</organism>